<name>A0A7W6G518_9SPHN</name>
<dbReference type="Pfam" id="PF13561">
    <property type="entry name" value="adh_short_C2"/>
    <property type="match status" value="1"/>
</dbReference>
<evidence type="ECO:0000256" key="1">
    <source>
        <dbReference type="ARBA" id="ARBA00006484"/>
    </source>
</evidence>
<dbReference type="EMBL" id="JACIDX010000003">
    <property type="protein sequence ID" value="MBB3954234.1"/>
    <property type="molecule type" value="Genomic_DNA"/>
</dbReference>
<dbReference type="GO" id="GO:0016616">
    <property type="term" value="F:oxidoreductase activity, acting on the CH-OH group of donors, NAD or NADP as acceptor"/>
    <property type="evidence" value="ECO:0007669"/>
    <property type="project" value="UniProtKB-ARBA"/>
</dbReference>
<dbReference type="PANTHER" id="PTHR42760:SF135">
    <property type="entry name" value="BLL7886 PROTEIN"/>
    <property type="match status" value="1"/>
</dbReference>
<comment type="similarity">
    <text evidence="1">Belongs to the short-chain dehydrogenases/reductases (SDR) family.</text>
</comment>
<sequence length="225" mass="22558">MPDKRVLITGAGGALGMAAMARLTAQGWHIAPVAGRHGAVAPGWFGPADLADHDAAAQVVAQAAQALGGLDGVVHLAGGFAMQRLLECTPQDWRAMHASNVESLIAVVQAAVPHLADGGAIVAVGGMAAARAGVGMAAYASAKSAVLRVVEALSVELAPRGIRANAVLPGVIDTPANRRDMPRADPAKWTHPDAIADVIAFLLSPASRAINGVGVPVNNPAGPAA</sequence>
<accession>A0A7W6G518</accession>
<dbReference type="GO" id="GO:0030497">
    <property type="term" value="P:fatty acid elongation"/>
    <property type="evidence" value="ECO:0007669"/>
    <property type="project" value="TreeGrafter"/>
</dbReference>
<dbReference type="InterPro" id="IPR057326">
    <property type="entry name" value="KR_dom"/>
</dbReference>
<dbReference type="Proteomes" id="UP000548867">
    <property type="component" value="Unassembled WGS sequence"/>
</dbReference>
<dbReference type="InterPro" id="IPR002347">
    <property type="entry name" value="SDR_fam"/>
</dbReference>
<keyword evidence="4" id="KW-1185">Reference proteome</keyword>
<dbReference type="Gene3D" id="3.40.50.720">
    <property type="entry name" value="NAD(P)-binding Rossmann-like Domain"/>
    <property type="match status" value="1"/>
</dbReference>
<reference evidence="3 4" key="1">
    <citation type="submission" date="2020-08" db="EMBL/GenBank/DDBJ databases">
        <title>Genomic Encyclopedia of Type Strains, Phase IV (KMG-IV): sequencing the most valuable type-strain genomes for metagenomic binning, comparative biology and taxonomic classification.</title>
        <authorList>
            <person name="Goeker M."/>
        </authorList>
    </citation>
    <scope>NUCLEOTIDE SEQUENCE [LARGE SCALE GENOMIC DNA]</scope>
    <source>
        <strain evidence="3 4">DSM 27057</strain>
    </source>
</reference>
<feature type="domain" description="Ketoreductase" evidence="2">
    <location>
        <begin position="4"/>
        <end position="165"/>
    </location>
</feature>
<organism evidence="3 4">
    <name type="scientific">Novosphingobium sediminicola</name>
    <dbReference type="NCBI Taxonomy" id="563162"/>
    <lineage>
        <taxon>Bacteria</taxon>
        <taxon>Pseudomonadati</taxon>
        <taxon>Pseudomonadota</taxon>
        <taxon>Alphaproteobacteria</taxon>
        <taxon>Sphingomonadales</taxon>
        <taxon>Sphingomonadaceae</taxon>
        <taxon>Novosphingobium</taxon>
    </lineage>
</organism>
<protein>
    <submittedName>
        <fullName evidence="3">NAD(P)-dependent dehydrogenase (Short-subunit alcohol dehydrogenase family)</fullName>
    </submittedName>
</protein>
<proteinExistence type="inferred from homology"/>
<evidence type="ECO:0000313" key="3">
    <source>
        <dbReference type="EMBL" id="MBB3954234.1"/>
    </source>
</evidence>
<evidence type="ECO:0000259" key="2">
    <source>
        <dbReference type="SMART" id="SM00822"/>
    </source>
</evidence>
<dbReference type="PANTHER" id="PTHR42760">
    <property type="entry name" value="SHORT-CHAIN DEHYDROGENASES/REDUCTASES FAMILY MEMBER"/>
    <property type="match status" value="1"/>
</dbReference>
<dbReference type="AlphaFoldDB" id="A0A7W6G518"/>
<dbReference type="RefSeq" id="WP_183623557.1">
    <property type="nucleotide sequence ID" value="NZ_JACIDX010000003.1"/>
</dbReference>
<dbReference type="SMART" id="SM00822">
    <property type="entry name" value="PKS_KR"/>
    <property type="match status" value="1"/>
</dbReference>
<gene>
    <name evidence="3" type="ORF">GGR38_001161</name>
</gene>
<dbReference type="PRINTS" id="PR00081">
    <property type="entry name" value="GDHRDH"/>
</dbReference>
<dbReference type="SUPFAM" id="SSF51735">
    <property type="entry name" value="NAD(P)-binding Rossmann-fold domains"/>
    <property type="match status" value="1"/>
</dbReference>
<dbReference type="InterPro" id="IPR036291">
    <property type="entry name" value="NAD(P)-bd_dom_sf"/>
</dbReference>
<comment type="caution">
    <text evidence="3">The sequence shown here is derived from an EMBL/GenBank/DDBJ whole genome shotgun (WGS) entry which is preliminary data.</text>
</comment>
<evidence type="ECO:0000313" key="4">
    <source>
        <dbReference type="Proteomes" id="UP000548867"/>
    </source>
</evidence>